<evidence type="ECO:0000313" key="2">
    <source>
        <dbReference type="EMBL" id="KAJ9669274.1"/>
    </source>
</evidence>
<organism evidence="2 3">
    <name type="scientific">Coniosporium apollinis</name>
    <dbReference type="NCBI Taxonomy" id="61459"/>
    <lineage>
        <taxon>Eukaryota</taxon>
        <taxon>Fungi</taxon>
        <taxon>Dikarya</taxon>
        <taxon>Ascomycota</taxon>
        <taxon>Pezizomycotina</taxon>
        <taxon>Dothideomycetes</taxon>
        <taxon>Dothideomycetes incertae sedis</taxon>
        <taxon>Coniosporium</taxon>
    </lineage>
</organism>
<evidence type="ECO:0000313" key="3">
    <source>
        <dbReference type="Proteomes" id="UP001172684"/>
    </source>
</evidence>
<dbReference type="InterPro" id="IPR036397">
    <property type="entry name" value="RNaseH_sf"/>
</dbReference>
<dbReference type="InterPro" id="IPR002562">
    <property type="entry name" value="3'-5'_exonuclease_dom"/>
</dbReference>
<protein>
    <recommendedName>
        <fullName evidence="1">3'-5' exonuclease domain-containing protein</fullName>
    </recommendedName>
</protein>
<gene>
    <name evidence="2" type="ORF">H2201_000626</name>
</gene>
<sequence>MEYTPRNIHLDPSRQKTMPTLKAHSLIDTTQAVASFLDKLVQYGINKLPQPPAQLKLQRPLGIYVPRMYFDAEGNNLGRHGTLSVLQVYVLPLDHVYLIDVTTLKGAAFDTPGKGGLTLRMILEDPAVLKVFFDVRGDSDALHAHHSIKLRGIHGLQLMHLGTLEFVDGLQKLPSLEICIRNHAGISAEEQDAMPALKRAGKQLFCTGFGVFDERPLKAPLAEYCVQDVQHMPTLWTAYANLLTKEKWALVLDMSRARVNGSQSVEFTRTNWNKSSVPVQFWSKPGVGRKWGPFY</sequence>
<dbReference type="SUPFAM" id="SSF53098">
    <property type="entry name" value="Ribonuclease H-like"/>
    <property type="match status" value="1"/>
</dbReference>
<dbReference type="EMBL" id="JAPDRL010000003">
    <property type="protein sequence ID" value="KAJ9669274.1"/>
    <property type="molecule type" value="Genomic_DNA"/>
</dbReference>
<accession>A0ABQ9P6Q9</accession>
<proteinExistence type="predicted"/>
<dbReference type="Gene3D" id="3.30.420.10">
    <property type="entry name" value="Ribonuclease H-like superfamily/Ribonuclease H"/>
    <property type="match status" value="1"/>
</dbReference>
<feature type="domain" description="3'-5' exonuclease" evidence="1">
    <location>
        <begin position="69"/>
        <end position="160"/>
    </location>
</feature>
<name>A0ABQ9P6Q9_9PEZI</name>
<dbReference type="InterPro" id="IPR012337">
    <property type="entry name" value="RNaseH-like_sf"/>
</dbReference>
<dbReference type="PANTHER" id="PTHR43040">
    <property type="entry name" value="RIBONUCLEASE D"/>
    <property type="match status" value="1"/>
</dbReference>
<dbReference type="PANTHER" id="PTHR43040:SF1">
    <property type="entry name" value="RIBONUCLEASE D"/>
    <property type="match status" value="1"/>
</dbReference>
<comment type="caution">
    <text evidence="2">The sequence shown here is derived from an EMBL/GenBank/DDBJ whole genome shotgun (WGS) entry which is preliminary data.</text>
</comment>
<dbReference type="Pfam" id="PF01612">
    <property type="entry name" value="DNA_pol_A_exo1"/>
    <property type="match status" value="1"/>
</dbReference>
<keyword evidence="3" id="KW-1185">Reference proteome</keyword>
<evidence type="ECO:0000259" key="1">
    <source>
        <dbReference type="Pfam" id="PF01612"/>
    </source>
</evidence>
<dbReference type="Proteomes" id="UP001172684">
    <property type="component" value="Unassembled WGS sequence"/>
</dbReference>
<reference evidence="2" key="1">
    <citation type="submission" date="2022-10" db="EMBL/GenBank/DDBJ databases">
        <title>Culturing micro-colonial fungi from biological soil crusts in the Mojave desert and describing Neophaeococcomyces mojavensis, and introducing the new genera and species Taxawa tesnikishii.</title>
        <authorList>
            <person name="Kurbessoian T."/>
            <person name="Stajich J.E."/>
        </authorList>
    </citation>
    <scope>NUCLEOTIDE SEQUENCE</scope>
    <source>
        <strain evidence="2">TK_1</strain>
    </source>
</reference>